<organism evidence="2 3">
    <name type="scientific">Oreochromis niloticus</name>
    <name type="common">Nile tilapia</name>
    <name type="synonym">Tilapia nilotica</name>
    <dbReference type="NCBI Taxonomy" id="8128"/>
    <lineage>
        <taxon>Eukaryota</taxon>
        <taxon>Metazoa</taxon>
        <taxon>Chordata</taxon>
        <taxon>Craniata</taxon>
        <taxon>Vertebrata</taxon>
        <taxon>Euteleostomi</taxon>
        <taxon>Actinopterygii</taxon>
        <taxon>Neopterygii</taxon>
        <taxon>Teleostei</taxon>
        <taxon>Neoteleostei</taxon>
        <taxon>Acanthomorphata</taxon>
        <taxon>Ovalentaria</taxon>
        <taxon>Cichlomorphae</taxon>
        <taxon>Cichliformes</taxon>
        <taxon>Cichlidae</taxon>
        <taxon>African cichlids</taxon>
        <taxon>Pseudocrenilabrinae</taxon>
        <taxon>Oreochromini</taxon>
        <taxon>Oreochromis</taxon>
    </lineage>
</organism>
<evidence type="ECO:0000313" key="3">
    <source>
        <dbReference type="Proteomes" id="UP000005207"/>
    </source>
</evidence>
<dbReference type="OMA" id="WINKATR"/>
<feature type="domain" description="Reverse transcriptase" evidence="1">
    <location>
        <begin position="266"/>
        <end position="539"/>
    </location>
</feature>
<dbReference type="InParanoid" id="A0A669AW16"/>
<reference evidence="3" key="1">
    <citation type="submission" date="2012-01" db="EMBL/GenBank/DDBJ databases">
        <title>The Genome Sequence of Oreochromis niloticus (Nile Tilapia).</title>
        <authorList>
            <consortium name="Broad Institute Genome Assembly Team"/>
            <consortium name="Broad Institute Sequencing Platform"/>
            <person name="Di Palma F."/>
            <person name="Johnson J."/>
            <person name="Lander E.S."/>
            <person name="Lindblad-Toh K."/>
        </authorList>
    </citation>
    <scope>NUCLEOTIDE SEQUENCE [LARGE SCALE GENOMIC DNA]</scope>
</reference>
<dbReference type="GeneTree" id="ENSGT01150000286909"/>
<dbReference type="PANTHER" id="PTHR33332">
    <property type="entry name" value="REVERSE TRANSCRIPTASE DOMAIN-CONTAINING PROTEIN"/>
    <property type="match status" value="1"/>
</dbReference>
<proteinExistence type="predicted"/>
<sequence>MEICDAVFSDHCPVVFDILLSLRHFTPLISTRLCRVLNPSTTEKFSIAFKKVLRSPLGFGTEEMTVNFYDKCKTVLDEVAPFKTINSKPRPDPWINKATRSARRECRKAERKWKKDGLQVSFLMLRDSLYRYQDIVKAEKSRFFSNVIENSSNNSRVLFSIIDSALNISPASCINSSSDTCERFLQFFINKIKQLRSMIALPSHDTSKIVTCSAVFDQFEPVCLDQVEEVCNGTKTSSCQNDIIPTHLLKKIFNIVSSDILAIFNSSLSSGVVPACFKHAVVQPVLKKPNLDSSVLTNFRPISKLPFLSKILEKIVLVQLQSFVNGHNVLERFQSGFKTLHSTETALLKVLNDLLLATDSGDSAVLLLLDLTAAFDTVDHSILITRLEHCGVKGTPLKWFRSYLSDRTFSVSFGDFISSSAPLTCGVPQGSILGPILFSIYMLPLGLIFRKYNICFHSYADDTQIYLQLKGNSPASLEPLLQCLGEVKSWMASNFLNFNENKTEVIIFGPSGNPNTSNFNLHSLEPFVKSHAKNLGVIFDSNFTFEKQISSAVQRSFFKLRLLSKVRSFLSFKNFEQAIHAFIISQLDYCNSLYAGVSQTCLARLQLVQNAAARLLTRTKRCEHISPVLASLHWLPVRFRINFKILLLTYKALNGQAPGYLSDLLQTYTPLDLLDQVIFCC</sequence>
<dbReference type="InterPro" id="IPR043502">
    <property type="entry name" value="DNA/RNA_pol_sf"/>
</dbReference>
<dbReference type="Ensembl" id="ENSONIT00000053349.1">
    <property type="protein sequence ID" value="ENSONIP00000027279.1"/>
    <property type="gene ID" value="ENSONIG00000028658.1"/>
</dbReference>
<reference evidence="2" key="3">
    <citation type="submission" date="2025-09" db="UniProtKB">
        <authorList>
            <consortium name="Ensembl"/>
        </authorList>
    </citation>
    <scope>IDENTIFICATION</scope>
</reference>
<keyword evidence="3" id="KW-1185">Reference proteome</keyword>
<protein>
    <recommendedName>
        <fullName evidence="1">Reverse transcriptase domain-containing protein</fullName>
    </recommendedName>
</protein>
<dbReference type="InterPro" id="IPR000477">
    <property type="entry name" value="RT_dom"/>
</dbReference>
<evidence type="ECO:0000259" key="1">
    <source>
        <dbReference type="PROSITE" id="PS50878"/>
    </source>
</evidence>
<reference evidence="2" key="2">
    <citation type="submission" date="2025-08" db="UniProtKB">
        <authorList>
            <consortium name="Ensembl"/>
        </authorList>
    </citation>
    <scope>IDENTIFICATION</scope>
</reference>
<dbReference type="AlphaFoldDB" id="A0A669AW16"/>
<dbReference type="Proteomes" id="UP000005207">
    <property type="component" value="Linkage group LG6"/>
</dbReference>
<dbReference type="Pfam" id="PF00078">
    <property type="entry name" value="RVT_1"/>
    <property type="match status" value="1"/>
</dbReference>
<dbReference type="PROSITE" id="PS50878">
    <property type="entry name" value="RT_POL"/>
    <property type="match status" value="1"/>
</dbReference>
<dbReference type="CDD" id="cd01650">
    <property type="entry name" value="RT_nLTR_like"/>
    <property type="match status" value="1"/>
</dbReference>
<name>A0A669AW16_ORENI</name>
<dbReference type="SUPFAM" id="SSF56672">
    <property type="entry name" value="DNA/RNA polymerases"/>
    <property type="match status" value="1"/>
</dbReference>
<accession>A0A669AW16</accession>
<evidence type="ECO:0000313" key="2">
    <source>
        <dbReference type="Ensembl" id="ENSONIP00000027279.1"/>
    </source>
</evidence>